<protein>
    <submittedName>
        <fullName evidence="2">Uncharacterized protein</fullName>
    </submittedName>
</protein>
<reference evidence="2 3" key="1">
    <citation type="submission" date="2020-02" db="EMBL/GenBank/DDBJ databases">
        <authorList>
            <person name="Ferguson B K."/>
        </authorList>
    </citation>
    <scope>NUCLEOTIDE SEQUENCE [LARGE SCALE GENOMIC DNA]</scope>
</reference>
<evidence type="ECO:0000313" key="2">
    <source>
        <dbReference type="EMBL" id="CAB0007691.1"/>
    </source>
</evidence>
<dbReference type="Proteomes" id="UP000479000">
    <property type="component" value="Unassembled WGS sequence"/>
</dbReference>
<name>A0A6H5GXI4_9HEMI</name>
<gene>
    <name evidence="2" type="ORF">NTEN_LOCUS12958</name>
</gene>
<dbReference type="EMBL" id="CADCXU010019233">
    <property type="protein sequence ID" value="CAB0007691.1"/>
    <property type="molecule type" value="Genomic_DNA"/>
</dbReference>
<proteinExistence type="predicted"/>
<accession>A0A6H5GXI4</accession>
<sequence>MDVEEFPRDWRHRMQSAVFASQQPKGERTHNSAGREAIRGFRRFPRQGGQCCQHSRRNSDPRTNRLRRLRHFLAEEGRRAESARNPIVSISRRQLRSSAGIHVSIFQLVCSKFGEEADRSIGRTMGQKSGRGRLDPGGLVLLFEIHES</sequence>
<dbReference type="AlphaFoldDB" id="A0A6H5GXI4"/>
<evidence type="ECO:0000313" key="3">
    <source>
        <dbReference type="Proteomes" id="UP000479000"/>
    </source>
</evidence>
<evidence type="ECO:0000256" key="1">
    <source>
        <dbReference type="SAM" id="MobiDB-lite"/>
    </source>
</evidence>
<keyword evidence="3" id="KW-1185">Reference proteome</keyword>
<organism evidence="2 3">
    <name type="scientific">Nesidiocoris tenuis</name>
    <dbReference type="NCBI Taxonomy" id="355587"/>
    <lineage>
        <taxon>Eukaryota</taxon>
        <taxon>Metazoa</taxon>
        <taxon>Ecdysozoa</taxon>
        <taxon>Arthropoda</taxon>
        <taxon>Hexapoda</taxon>
        <taxon>Insecta</taxon>
        <taxon>Pterygota</taxon>
        <taxon>Neoptera</taxon>
        <taxon>Paraneoptera</taxon>
        <taxon>Hemiptera</taxon>
        <taxon>Heteroptera</taxon>
        <taxon>Panheteroptera</taxon>
        <taxon>Cimicomorpha</taxon>
        <taxon>Miridae</taxon>
        <taxon>Dicyphina</taxon>
        <taxon>Nesidiocoris</taxon>
    </lineage>
</organism>
<feature type="region of interest" description="Disordered" evidence="1">
    <location>
        <begin position="42"/>
        <end position="61"/>
    </location>
</feature>